<dbReference type="AlphaFoldDB" id="A0A151JMC0"/>
<evidence type="ECO:0000313" key="3">
    <source>
        <dbReference type="Proteomes" id="UP000078492"/>
    </source>
</evidence>
<proteinExistence type="predicted"/>
<keyword evidence="3" id="KW-1185">Reference proteome</keyword>
<name>A0A151JMC0_9HYME</name>
<organism evidence="2 3">
    <name type="scientific">Trachymyrmex cornetzi</name>
    <dbReference type="NCBI Taxonomy" id="471704"/>
    <lineage>
        <taxon>Eukaryota</taxon>
        <taxon>Metazoa</taxon>
        <taxon>Ecdysozoa</taxon>
        <taxon>Arthropoda</taxon>
        <taxon>Hexapoda</taxon>
        <taxon>Insecta</taxon>
        <taxon>Pterygota</taxon>
        <taxon>Neoptera</taxon>
        <taxon>Endopterygota</taxon>
        <taxon>Hymenoptera</taxon>
        <taxon>Apocrita</taxon>
        <taxon>Aculeata</taxon>
        <taxon>Formicoidea</taxon>
        <taxon>Formicidae</taxon>
        <taxon>Myrmicinae</taxon>
        <taxon>Trachymyrmex</taxon>
    </lineage>
</organism>
<dbReference type="InterPro" id="IPR024679">
    <property type="entry name" value="Ipi1_N"/>
</dbReference>
<feature type="domain" description="Pre-rRNA-processing protein Ipi1 N-terminal" evidence="1">
    <location>
        <begin position="10"/>
        <end position="71"/>
    </location>
</feature>
<reference evidence="2 3" key="1">
    <citation type="submission" date="2015-09" db="EMBL/GenBank/DDBJ databases">
        <title>Trachymyrmex cornetzi WGS genome.</title>
        <authorList>
            <person name="Nygaard S."/>
            <person name="Hu H."/>
            <person name="Boomsma J."/>
            <person name="Zhang G."/>
        </authorList>
    </citation>
    <scope>NUCLEOTIDE SEQUENCE [LARGE SCALE GENOMIC DNA]</scope>
    <source>
        <strain evidence="2">Tcor2-1</strain>
        <tissue evidence="2">Whole body</tissue>
    </source>
</reference>
<dbReference type="Proteomes" id="UP000078492">
    <property type="component" value="Unassembled WGS sequence"/>
</dbReference>
<accession>A0A151JMC0</accession>
<dbReference type="EMBL" id="KQ978955">
    <property type="protein sequence ID" value="KYN27346.1"/>
    <property type="molecule type" value="Genomic_DNA"/>
</dbReference>
<evidence type="ECO:0000259" key="1">
    <source>
        <dbReference type="Pfam" id="PF12333"/>
    </source>
</evidence>
<protein>
    <recommendedName>
        <fullName evidence="1">Pre-rRNA-processing protein Ipi1 N-terminal domain-containing protein</fullName>
    </recommendedName>
</protein>
<dbReference type="STRING" id="471704.A0A151JMC0"/>
<gene>
    <name evidence="2" type="ORF">ALC57_03272</name>
</gene>
<sequence length="163" mass="18916">MYFQNLLTRFRHHYNSTVRYLSCAMTYIDPHMEEDSLLFLDVCLVQNCNSALAKDSHKILPNFLGIVNYRKLCTGTRSIMPFVNLDEDMISTDNCEKETLPIERLSSTLSQLTKLLKTYRICIFGDIMLNSNLNELHKIFESFVTTLPSLLLKPNIDDIVIRM</sequence>
<dbReference type="Pfam" id="PF12333">
    <property type="entry name" value="Ipi1_N"/>
    <property type="match status" value="1"/>
</dbReference>
<evidence type="ECO:0000313" key="2">
    <source>
        <dbReference type="EMBL" id="KYN27346.1"/>
    </source>
</evidence>